<comment type="catalytic activity">
    <reaction evidence="9">
        <text>O-phospho-L-threonine + H(+) = (R)-1-aminopropan-2-yl phosphate + CO2</text>
        <dbReference type="Rhea" id="RHEA:11492"/>
        <dbReference type="ChEBI" id="CHEBI:15378"/>
        <dbReference type="ChEBI" id="CHEBI:16526"/>
        <dbReference type="ChEBI" id="CHEBI:58563"/>
        <dbReference type="ChEBI" id="CHEBI:58675"/>
        <dbReference type="EC" id="4.1.1.81"/>
    </reaction>
</comment>
<dbReference type="Gene3D" id="3.90.1150.10">
    <property type="entry name" value="Aspartate Aminotransferase, domain 1"/>
    <property type="match status" value="1"/>
</dbReference>
<evidence type="ECO:0000256" key="7">
    <source>
        <dbReference type="ARBA" id="ARBA00023239"/>
    </source>
</evidence>
<dbReference type="InterPro" id="IPR015424">
    <property type="entry name" value="PyrdxlP-dep_Trfase"/>
</dbReference>
<dbReference type="RefSeq" id="WP_057866219.1">
    <property type="nucleotide sequence ID" value="NZ_AZEY01000108.1"/>
</dbReference>
<evidence type="ECO:0000313" key="11">
    <source>
        <dbReference type="EMBL" id="KRL62426.1"/>
    </source>
</evidence>
<evidence type="ECO:0000256" key="2">
    <source>
        <dbReference type="ARBA" id="ARBA00003444"/>
    </source>
</evidence>
<evidence type="ECO:0000256" key="3">
    <source>
        <dbReference type="ARBA" id="ARBA00004953"/>
    </source>
</evidence>
<gene>
    <name evidence="11" type="ORF">FC85_GL001934</name>
</gene>
<dbReference type="EMBL" id="AZEY01000108">
    <property type="protein sequence ID" value="KRL62426.1"/>
    <property type="molecule type" value="Genomic_DNA"/>
</dbReference>
<name>A0A0R1S6F3_9LACO</name>
<organism evidence="11 12">
    <name type="scientific">Lentilactobacillus diolivorans DSM 14421</name>
    <dbReference type="NCBI Taxonomy" id="1423739"/>
    <lineage>
        <taxon>Bacteria</taxon>
        <taxon>Bacillati</taxon>
        <taxon>Bacillota</taxon>
        <taxon>Bacilli</taxon>
        <taxon>Lactobacillales</taxon>
        <taxon>Lactobacillaceae</taxon>
        <taxon>Lentilactobacillus</taxon>
    </lineage>
</organism>
<evidence type="ECO:0000256" key="1">
    <source>
        <dbReference type="ARBA" id="ARBA00001933"/>
    </source>
</evidence>
<protein>
    <recommendedName>
        <fullName evidence="4">threonine-phosphate decarboxylase</fullName>
        <ecNumber evidence="4">4.1.1.81</ecNumber>
    </recommendedName>
    <alternativeName>
        <fullName evidence="8">L-threonine-O-3-phosphate decarboxylase</fullName>
    </alternativeName>
</protein>
<comment type="caution">
    <text evidence="11">The sequence shown here is derived from an EMBL/GenBank/DDBJ whole genome shotgun (WGS) entry which is preliminary data.</text>
</comment>
<keyword evidence="7" id="KW-0456">Lyase</keyword>
<dbReference type="STRING" id="1423739.FC85_GL001934"/>
<dbReference type="InterPro" id="IPR015422">
    <property type="entry name" value="PyrdxlP-dep_Trfase_small"/>
</dbReference>
<dbReference type="GO" id="GO:0009236">
    <property type="term" value="P:cobalamin biosynthetic process"/>
    <property type="evidence" value="ECO:0007669"/>
    <property type="project" value="UniProtKB-UniPathway"/>
</dbReference>
<evidence type="ECO:0000256" key="8">
    <source>
        <dbReference type="ARBA" id="ARBA00029996"/>
    </source>
</evidence>
<evidence type="ECO:0000256" key="6">
    <source>
        <dbReference type="ARBA" id="ARBA00022898"/>
    </source>
</evidence>
<reference evidence="11 12" key="1">
    <citation type="journal article" date="2015" name="Genome Announc.">
        <title>Expanding the biotechnology potential of lactobacilli through comparative genomics of 213 strains and associated genera.</title>
        <authorList>
            <person name="Sun Z."/>
            <person name="Harris H.M."/>
            <person name="McCann A."/>
            <person name="Guo C."/>
            <person name="Argimon S."/>
            <person name="Zhang W."/>
            <person name="Yang X."/>
            <person name="Jeffery I.B."/>
            <person name="Cooney J.C."/>
            <person name="Kagawa T.F."/>
            <person name="Liu W."/>
            <person name="Song Y."/>
            <person name="Salvetti E."/>
            <person name="Wrobel A."/>
            <person name="Rasinkangas P."/>
            <person name="Parkhill J."/>
            <person name="Rea M.C."/>
            <person name="O'Sullivan O."/>
            <person name="Ritari J."/>
            <person name="Douillard F.P."/>
            <person name="Paul Ross R."/>
            <person name="Yang R."/>
            <person name="Briner A.E."/>
            <person name="Felis G.E."/>
            <person name="de Vos W.M."/>
            <person name="Barrangou R."/>
            <person name="Klaenhammer T.R."/>
            <person name="Caufield P.W."/>
            <person name="Cui Y."/>
            <person name="Zhang H."/>
            <person name="O'Toole P.W."/>
        </authorList>
    </citation>
    <scope>NUCLEOTIDE SEQUENCE [LARGE SCALE GENOMIC DNA]</scope>
    <source>
        <strain evidence="11 12">DSM 14421</strain>
    </source>
</reference>
<dbReference type="Proteomes" id="UP000052013">
    <property type="component" value="Unassembled WGS sequence"/>
</dbReference>
<dbReference type="InterPro" id="IPR005860">
    <property type="entry name" value="CobD"/>
</dbReference>
<dbReference type="InterPro" id="IPR004838">
    <property type="entry name" value="NHTrfase_class1_PyrdxlP-BS"/>
</dbReference>
<comment type="function">
    <text evidence="2">Decarboxylates L-threonine-O-3-phosphate to yield (R)-1-amino-2-propanol O-2-phosphate, the precursor for the linkage between the nucleotide loop and the corrin ring in cobalamin.</text>
</comment>
<accession>A0A0R1S6F3</accession>
<dbReference type="InterPro" id="IPR004839">
    <property type="entry name" value="Aminotransferase_I/II_large"/>
</dbReference>
<dbReference type="PANTHER" id="PTHR42885:SF1">
    <property type="entry name" value="THREONINE-PHOSPHATE DECARBOXYLASE"/>
    <property type="match status" value="1"/>
</dbReference>
<dbReference type="EC" id="4.1.1.81" evidence="4"/>
<keyword evidence="5" id="KW-0169">Cobalamin biosynthesis</keyword>
<evidence type="ECO:0000256" key="5">
    <source>
        <dbReference type="ARBA" id="ARBA00022573"/>
    </source>
</evidence>
<dbReference type="Pfam" id="PF00155">
    <property type="entry name" value="Aminotran_1_2"/>
    <property type="match status" value="1"/>
</dbReference>
<dbReference type="GO" id="GO:0048472">
    <property type="term" value="F:threonine-phosphate decarboxylase activity"/>
    <property type="evidence" value="ECO:0007669"/>
    <property type="project" value="UniProtKB-EC"/>
</dbReference>
<dbReference type="Gene3D" id="3.40.640.10">
    <property type="entry name" value="Type I PLP-dependent aspartate aminotransferase-like (Major domain)"/>
    <property type="match status" value="1"/>
</dbReference>
<keyword evidence="6" id="KW-0663">Pyridoxal phosphate</keyword>
<dbReference type="CDD" id="cd00609">
    <property type="entry name" value="AAT_like"/>
    <property type="match status" value="1"/>
</dbReference>
<dbReference type="GO" id="GO:0030170">
    <property type="term" value="F:pyridoxal phosphate binding"/>
    <property type="evidence" value="ECO:0007669"/>
    <property type="project" value="InterPro"/>
</dbReference>
<evidence type="ECO:0000256" key="9">
    <source>
        <dbReference type="ARBA" id="ARBA00048531"/>
    </source>
</evidence>
<dbReference type="AlphaFoldDB" id="A0A0R1S6F3"/>
<dbReference type="NCBIfam" id="TIGR01140">
    <property type="entry name" value="L_thr_O3P_dcar"/>
    <property type="match status" value="1"/>
</dbReference>
<evidence type="ECO:0000256" key="4">
    <source>
        <dbReference type="ARBA" id="ARBA00012285"/>
    </source>
</evidence>
<comment type="pathway">
    <text evidence="3">Cofactor biosynthesis; adenosylcobalamin biosynthesis.</text>
</comment>
<dbReference type="SUPFAM" id="SSF53383">
    <property type="entry name" value="PLP-dependent transferases"/>
    <property type="match status" value="1"/>
</dbReference>
<dbReference type="UniPathway" id="UPA00148"/>
<sequence>MKVIHGGNREEISRKTGVDADELIDFSANINPLGLSSKLARVIQQAIPDVIYYPNPKYPELKHAIASHYEVNDDDVFVGNGAVQMIFDTAVALKSKTALVLAPTFGEYERSLSRAGAKVEHYILSPINNFQVNVDHLLDYLMDHPQIDLICLCNPNNPTGQVIAPEKVQRLAKYCRTHQIWLILDEAFMDFVAEDSLSYLHLLDPSDPVIIIRSATKFFAIPGLRLGFAMTKNESLKQQLSMQSEPWSVNTLAQKFGEHMYEDQAYIDRTYDWLQQEKDYLYQQLQTIPYLSVYPSKVNYYLLKSKVPNLREKLWPLKIMIRDCSDYYELGSKYYRVAVRSHQENEQLIAALKKLTANVL</sequence>
<feature type="domain" description="Aminotransferase class I/classII large" evidence="10">
    <location>
        <begin position="22"/>
        <end position="352"/>
    </location>
</feature>
<dbReference type="PATRIC" id="fig|1423739.3.peg.2018"/>
<dbReference type="PANTHER" id="PTHR42885">
    <property type="entry name" value="HISTIDINOL-PHOSPHATE AMINOTRANSFERASE-RELATED"/>
    <property type="match status" value="1"/>
</dbReference>
<evidence type="ECO:0000259" key="10">
    <source>
        <dbReference type="Pfam" id="PF00155"/>
    </source>
</evidence>
<proteinExistence type="predicted"/>
<evidence type="ECO:0000313" key="12">
    <source>
        <dbReference type="Proteomes" id="UP000052013"/>
    </source>
</evidence>
<dbReference type="InterPro" id="IPR015421">
    <property type="entry name" value="PyrdxlP-dep_Trfase_major"/>
</dbReference>
<dbReference type="PROSITE" id="PS00105">
    <property type="entry name" value="AA_TRANSFER_CLASS_1"/>
    <property type="match status" value="1"/>
</dbReference>
<comment type="cofactor">
    <cofactor evidence="1">
        <name>pyridoxal 5'-phosphate</name>
        <dbReference type="ChEBI" id="CHEBI:597326"/>
    </cofactor>
</comment>